<dbReference type="RefSeq" id="WP_170169422.1">
    <property type="nucleotide sequence ID" value="NZ_RKHQ01000001.1"/>
</dbReference>
<accession>A0A3N2DCD3</accession>
<feature type="region of interest" description="Disordered" evidence="1">
    <location>
        <begin position="1"/>
        <end position="25"/>
    </location>
</feature>
<evidence type="ECO:0000313" key="2">
    <source>
        <dbReference type="EMBL" id="ROR97459.1"/>
    </source>
</evidence>
<dbReference type="AlphaFoldDB" id="A0A3N2DCD3"/>
<proteinExistence type="predicted"/>
<organism evidence="2 3">
    <name type="scientific">Salana multivorans</name>
    <dbReference type="NCBI Taxonomy" id="120377"/>
    <lineage>
        <taxon>Bacteria</taxon>
        <taxon>Bacillati</taxon>
        <taxon>Actinomycetota</taxon>
        <taxon>Actinomycetes</taxon>
        <taxon>Micrococcales</taxon>
        <taxon>Beutenbergiaceae</taxon>
        <taxon>Salana</taxon>
    </lineage>
</organism>
<reference evidence="2 3" key="1">
    <citation type="submission" date="2018-11" db="EMBL/GenBank/DDBJ databases">
        <title>Sequencing the genomes of 1000 actinobacteria strains.</title>
        <authorList>
            <person name="Klenk H.-P."/>
        </authorList>
    </citation>
    <scope>NUCLEOTIDE SEQUENCE [LARGE SCALE GENOMIC DNA]</scope>
    <source>
        <strain evidence="2 3">DSM 13521</strain>
    </source>
</reference>
<feature type="compositionally biased region" description="Polar residues" evidence="1">
    <location>
        <begin position="1"/>
        <end position="11"/>
    </location>
</feature>
<gene>
    <name evidence="2" type="ORF">EDD28_2058</name>
</gene>
<dbReference type="EMBL" id="RKHQ01000001">
    <property type="protein sequence ID" value="ROR97459.1"/>
    <property type="molecule type" value="Genomic_DNA"/>
</dbReference>
<name>A0A3N2DCD3_9MICO</name>
<keyword evidence="3" id="KW-1185">Reference proteome</keyword>
<dbReference type="Proteomes" id="UP000275356">
    <property type="component" value="Unassembled WGS sequence"/>
</dbReference>
<protein>
    <submittedName>
        <fullName evidence="2">Uncharacterized protein</fullName>
    </submittedName>
</protein>
<comment type="caution">
    <text evidence="2">The sequence shown here is derived from an EMBL/GenBank/DDBJ whole genome shotgun (WGS) entry which is preliminary data.</text>
</comment>
<evidence type="ECO:0000313" key="3">
    <source>
        <dbReference type="Proteomes" id="UP000275356"/>
    </source>
</evidence>
<evidence type="ECO:0000256" key="1">
    <source>
        <dbReference type="SAM" id="MobiDB-lite"/>
    </source>
</evidence>
<sequence length="157" mass="17054">MTTTNDDQPTTDAPGGRAPDPHEARVRSTTEAIELVARLVGTAHQRQWWLLMLDDEGRVAPVLPRVEMPRRFGEGEAERLAGLLAHLLDAGLPRLVVVWERPDVEDAAALIGPSLLHAALARRRRELLTQVVVQPDARVSAWEPGTTTVGGPAASAR</sequence>